<name>A0A853IDV3_9GAMM</name>
<dbReference type="SUPFAM" id="SSF56399">
    <property type="entry name" value="ADP-ribosylation"/>
    <property type="match status" value="1"/>
</dbReference>
<dbReference type="RefSeq" id="WP_180570130.1">
    <property type="nucleotide sequence ID" value="NZ_JACCKB010000035.1"/>
</dbReference>
<dbReference type="PROSITE" id="PS51459">
    <property type="entry name" value="FIDO"/>
    <property type="match status" value="1"/>
</dbReference>
<feature type="compositionally biased region" description="Low complexity" evidence="1">
    <location>
        <begin position="649"/>
        <end position="665"/>
    </location>
</feature>
<feature type="domain" description="Fido" evidence="2">
    <location>
        <begin position="948"/>
        <end position="1055"/>
    </location>
</feature>
<accession>A0A853IDV3</accession>
<sequence length="1055" mass="114853">MSIPTIATPLPTQGSREFSDEVTGSHRSRQIKQPKQPIARLINKIATSVAESTQNLEGRPTQTVQPAYSQSNLDENKTRAMYQQLNKEEKIAIHSAAIRSVLEQVVKDNSLNDNIRGAAHEALTGIDRLQQVDVYGYNSLNTLFLSKHKNSQPGLLIQLNSSNKPPYIVINNNQDLRNPEIREALKADFSNYNKSDGKTYFGVNTALDGFGKPNSEWNPETHFRYYKAPLANINEIAEQLVQEKESAIVGNPSESLSKNFINLIPRAVDFMQNGSTLDLPTAVGIPYQLRVEFGKNVSLQSFTQPFTNLAKDVSLIVSAINGDDLQQVQHRQEQAAKVGSWVDVVVSGVISFTGAGAVLTATQAVAGMIDAAVNGHKIDPLDVVTLTLSFLPGGKLGAAISKASKTGGKLVKGGIVATETTLDIVTTARDLKASIKTGNYQQLLGTLIGGTHSARGFKSNALNQTNLDSLNLAKGNFKVEKNGQTSVDVSLSPSRLPDDAFVKTPENVQKTSLIGSYKEVEFFKRDQDNSLWYRQSGVENNSSTWTKASTETAGDNTYHLIQLGGQRWLKTENTDSSPIYLRQFSLNGKKANYVGFTNVDGLRWTRKTNDSNAKWRPMSRLERTAYSLQNAGGLSPLPKDNGGRSNDTAESSQAASSEKAGQSSKTTQADTSSRPKKPAANYPTTQYEKVYRGDSRAPREVFGEGFTPQGTNTDLRNHLNFAGNSAYVATTSSKNQAATYAFGRSSEGNTIGYLYKIGNSPQGIDVASLYKKDPAAQRNQEVAIQDSIPGEDIKGAYEVIGTRHNPKIGKYIPNKNFKKIDSAVIKVLSEGNGAELVKLIGNSASREIVNKLKASHPKISPEQIDIYLSIEVANLNKSHKHIAGLREKSLTGGVFDQPLIKDGKPTTYSNNADGAVNWILDASNSRGNDGNEFSVLLQEYVNNGKDLTDFSVIKELHQKLVPNINKDFRGPVPESPLPSSIGGEVMFKRHLEGLKSNSVPSSTLGKQLFAGVVGYHAFIDGNGRLGRFLYAVTELRNGDFKAMSIDAEKALTGLK</sequence>
<evidence type="ECO:0000259" key="2">
    <source>
        <dbReference type="PROSITE" id="PS51459"/>
    </source>
</evidence>
<dbReference type="InterPro" id="IPR054695">
    <property type="entry name" value="Pierisin-like_dom"/>
</dbReference>
<gene>
    <name evidence="3" type="ORF">H0A36_19015</name>
</gene>
<evidence type="ECO:0000256" key="1">
    <source>
        <dbReference type="SAM" id="MobiDB-lite"/>
    </source>
</evidence>
<comment type="caution">
    <text evidence="3">The sequence shown here is derived from an EMBL/GenBank/DDBJ whole genome shotgun (WGS) entry which is preliminary data.</text>
</comment>
<protein>
    <recommendedName>
        <fullName evidence="2">Fido domain-containing protein</fullName>
    </recommendedName>
</protein>
<dbReference type="SUPFAM" id="SSF140931">
    <property type="entry name" value="Fic-like"/>
    <property type="match status" value="1"/>
</dbReference>
<feature type="region of interest" description="Disordered" evidence="1">
    <location>
        <begin position="629"/>
        <end position="698"/>
    </location>
</feature>
<evidence type="ECO:0000313" key="4">
    <source>
        <dbReference type="Proteomes" id="UP000569732"/>
    </source>
</evidence>
<feature type="region of interest" description="Disordered" evidence="1">
    <location>
        <begin position="51"/>
        <end position="75"/>
    </location>
</feature>
<feature type="compositionally biased region" description="Basic and acidic residues" evidence="1">
    <location>
        <begin position="689"/>
        <end position="698"/>
    </location>
</feature>
<dbReference type="AlphaFoldDB" id="A0A853IDV3"/>
<dbReference type="Gene3D" id="1.10.3290.10">
    <property type="entry name" value="Fido-like domain"/>
    <property type="match status" value="1"/>
</dbReference>
<dbReference type="InterPro" id="IPR003812">
    <property type="entry name" value="Fido"/>
</dbReference>
<organism evidence="3 4">
    <name type="scientific">Spartinivicinus marinus</name>
    <dbReference type="NCBI Taxonomy" id="2994442"/>
    <lineage>
        <taxon>Bacteria</taxon>
        <taxon>Pseudomonadati</taxon>
        <taxon>Pseudomonadota</taxon>
        <taxon>Gammaproteobacteria</taxon>
        <taxon>Oceanospirillales</taxon>
        <taxon>Zooshikellaceae</taxon>
        <taxon>Spartinivicinus</taxon>
    </lineage>
</organism>
<dbReference type="EMBL" id="JACCKB010000035">
    <property type="protein sequence ID" value="NYZ68111.1"/>
    <property type="molecule type" value="Genomic_DNA"/>
</dbReference>
<feature type="region of interest" description="Disordered" evidence="1">
    <location>
        <begin position="1"/>
        <end position="35"/>
    </location>
</feature>
<evidence type="ECO:0000313" key="3">
    <source>
        <dbReference type="EMBL" id="NYZ68111.1"/>
    </source>
</evidence>
<proteinExistence type="predicted"/>
<dbReference type="Proteomes" id="UP000569732">
    <property type="component" value="Unassembled WGS sequence"/>
</dbReference>
<keyword evidence="4" id="KW-1185">Reference proteome</keyword>
<reference evidence="3 4" key="1">
    <citation type="submission" date="2020-07" db="EMBL/GenBank/DDBJ databases">
        <title>Endozoicomonas sp. nov., isolated from sediment.</title>
        <authorList>
            <person name="Gu T."/>
        </authorList>
    </citation>
    <scope>NUCLEOTIDE SEQUENCE [LARGE SCALE GENOMIC DNA]</scope>
    <source>
        <strain evidence="3 4">SM1973</strain>
    </source>
</reference>
<dbReference type="Pfam" id="PF22596">
    <property type="entry name" value="Scabin-like"/>
    <property type="match status" value="1"/>
</dbReference>
<feature type="compositionally biased region" description="Polar residues" evidence="1">
    <location>
        <begin position="51"/>
        <end position="73"/>
    </location>
</feature>
<dbReference type="InterPro" id="IPR036597">
    <property type="entry name" value="Fido-like_dom_sf"/>
</dbReference>